<evidence type="ECO:0000256" key="1">
    <source>
        <dbReference type="SAM" id="MobiDB-lite"/>
    </source>
</evidence>
<comment type="caution">
    <text evidence="2">The sequence shown here is derived from an EMBL/GenBank/DDBJ whole genome shotgun (WGS) entry which is preliminary data.</text>
</comment>
<dbReference type="EMBL" id="JAUJFL010000010">
    <property type="protein sequence ID" value="KAK2596824.1"/>
    <property type="molecule type" value="Genomic_DNA"/>
</dbReference>
<feature type="region of interest" description="Disordered" evidence="1">
    <location>
        <begin position="184"/>
        <end position="227"/>
    </location>
</feature>
<dbReference type="Proteomes" id="UP001265746">
    <property type="component" value="Unassembled WGS sequence"/>
</dbReference>
<evidence type="ECO:0000313" key="2">
    <source>
        <dbReference type="EMBL" id="KAK2596824.1"/>
    </source>
</evidence>
<proteinExistence type="predicted"/>
<feature type="region of interest" description="Disordered" evidence="1">
    <location>
        <begin position="1"/>
        <end position="49"/>
    </location>
</feature>
<feature type="region of interest" description="Disordered" evidence="1">
    <location>
        <begin position="84"/>
        <end position="107"/>
    </location>
</feature>
<protein>
    <submittedName>
        <fullName evidence="2">Uncharacterized protein</fullName>
    </submittedName>
</protein>
<keyword evidence="3" id="KW-1185">Reference proteome</keyword>
<sequence length="312" mass="33219">MTGPDPSPDRHPPPGPVAEPPVATEGQAQLLPPVHEEPLQRPQPPFQPLFTLVTDSTTRATHHPHVHYIFSDDDPEILTEALARHGHRASPDASANRAPPLQAPPSERAIVLDLVPNPSDNLQSASSAPGYDVAWVSSLSSSWAVVAAKTSVMTEEHSNNPNTLENESGAGQQLVLRIEGVGDNAISSPSAAPAQGPGTRARKASLDERDLRMSASSPSGAVQDKAKEDYGAIVDEFEKRMSVLRKVVDAGLERQRSARGARPSDDELPAGVAAHGWSPGLRLDYGQEQSSQQQVDDKRALIERGPVSTGSD</sequence>
<accession>A0AAD9VWR9</accession>
<name>A0AAD9VWR9_PHOAM</name>
<reference evidence="2" key="1">
    <citation type="submission" date="2023-06" db="EMBL/GenBank/DDBJ databases">
        <authorList>
            <person name="Noh H."/>
        </authorList>
    </citation>
    <scope>NUCLEOTIDE SEQUENCE</scope>
    <source>
        <strain evidence="2">DUCC20226</strain>
    </source>
</reference>
<feature type="region of interest" description="Disordered" evidence="1">
    <location>
        <begin position="250"/>
        <end position="312"/>
    </location>
</feature>
<gene>
    <name evidence="2" type="ORF">N8I77_012717</name>
</gene>
<dbReference type="AlphaFoldDB" id="A0AAD9VWR9"/>
<evidence type="ECO:0000313" key="3">
    <source>
        <dbReference type="Proteomes" id="UP001265746"/>
    </source>
</evidence>
<organism evidence="2 3">
    <name type="scientific">Phomopsis amygdali</name>
    <name type="common">Fusicoccum amygdali</name>
    <dbReference type="NCBI Taxonomy" id="1214568"/>
    <lineage>
        <taxon>Eukaryota</taxon>
        <taxon>Fungi</taxon>
        <taxon>Dikarya</taxon>
        <taxon>Ascomycota</taxon>
        <taxon>Pezizomycotina</taxon>
        <taxon>Sordariomycetes</taxon>
        <taxon>Sordariomycetidae</taxon>
        <taxon>Diaporthales</taxon>
        <taxon>Diaporthaceae</taxon>
        <taxon>Diaporthe</taxon>
    </lineage>
</organism>